<name>A0ABW8MPN5_9BURK</name>
<comment type="caution">
    <text evidence="1">The sequence shown here is derived from an EMBL/GenBank/DDBJ whole genome shotgun (WGS) entry which is preliminary data.</text>
</comment>
<organism evidence="1 2">
    <name type="scientific">Caballeronia udeis</name>
    <dbReference type="NCBI Taxonomy" id="1232866"/>
    <lineage>
        <taxon>Bacteria</taxon>
        <taxon>Pseudomonadati</taxon>
        <taxon>Pseudomonadota</taxon>
        <taxon>Betaproteobacteria</taxon>
        <taxon>Burkholderiales</taxon>
        <taxon>Burkholderiaceae</taxon>
        <taxon>Caballeronia</taxon>
    </lineage>
</organism>
<sequence length="40" mass="4424">MATIETDRDAKRCVLCPETPLLSTARRKYPSTLLVTGMNA</sequence>
<evidence type="ECO:0000313" key="2">
    <source>
        <dbReference type="Proteomes" id="UP001620514"/>
    </source>
</evidence>
<dbReference type="EMBL" id="JBIYDN010000020">
    <property type="protein sequence ID" value="MFK4445653.1"/>
    <property type="molecule type" value="Genomic_DNA"/>
</dbReference>
<protein>
    <submittedName>
        <fullName evidence="1">Uncharacterized protein</fullName>
    </submittedName>
</protein>
<evidence type="ECO:0000313" key="1">
    <source>
        <dbReference type="EMBL" id="MFK4445653.1"/>
    </source>
</evidence>
<dbReference type="Proteomes" id="UP001620514">
    <property type="component" value="Unassembled WGS sequence"/>
</dbReference>
<keyword evidence="2" id="KW-1185">Reference proteome</keyword>
<gene>
    <name evidence="1" type="ORF">ABH943_005678</name>
</gene>
<accession>A0ABW8MPN5</accession>
<proteinExistence type="predicted"/>
<reference evidence="1 2" key="1">
    <citation type="submission" date="2024-11" db="EMBL/GenBank/DDBJ databases">
        <title>Using genomics to understand microbial adaptation to soil warming.</title>
        <authorList>
            <person name="Deangelis K.M. PhD."/>
        </authorList>
    </citation>
    <scope>NUCLEOTIDE SEQUENCE [LARGE SCALE GENOMIC DNA]</scope>
    <source>
        <strain evidence="1 2">GAS97</strain>
    </source>
</reference>